<feature type="domain" description="Dynamin N-terminal" evidence="3">
    <location>
        <begin position="109"/>
        <end position="350"/>
    </location>
</feature>
<name>A0A2J6S519_HYAVF</name>
<evidence type="ECO:0000256" key="1">
    <source>
        <dbReference type="SAM" id="Coils"/>
    </source>
</evidence>
<dbReference type="SUPFAM" id="SSF52540">
    <property type="entry name" value="P-loop containing nucleoside triphosphate hydrolases"/>
    <property type="match status" value="1"/>
</dbReference>
<dbReference type="PANTHER" id="PTHR36681">
    <property type="entry name" value="NUCLEAR GTPASE, GERMINAL CENTER-ASSOCIATED, TANDEM DUPLICATE 3"/>
    <property type="match status" value="1"/>
</dbReference>
<protein>
    <recommendedName>
        <fullName evidence="3">Dynamin N-terminal domain-containing protein</fullName>
    </recommendedName>
</protein>
<evidence type="ECO:0000313" key="5">
    <source>
        <dbReference type="Proteomes" id="UP000235786"/>
    </source>
</evidence>
<dbReference type="Pfam" id="PF00350">
    <property type="entry name" value="Dynamin_N"/>
    <property type="match status" value="1"/>
</dbReference>
<evidence type="ECO:0000256" key="2">
    <source>
        <dbReference type="SAM" id="MobiDB-lite"/>
    </source>
</evidence>
<dbReference type="InterPro" id="IPR027417">
    <property type="entry name" value="P-loop_NTPase"/>
</dbReference>
<sequence length="996" mass="113379">MNEARPKTESEELPQLPQPRTFYNPFAPPSPVSESHQVDKNEPLWNQCDSRPRAQQVTINEAAVKASLRFFEQVDKAFIQHGDNVASSLTLRKEIATIKKGMRECEVLIGLLGETGTGKTTCISSLIQSGVLPRNEEAASTAVVVEIRYNHDEDPSRPFRAEIEGVKKAEFVREVEALFEDKQQWDMGADDEDVEYHTEAWNRMTEIIAKIKALYPSLETPHDLSKTSAKELLSKQHVVDMLDSNETLWGKEETAFARDVRKYIEANAAKEGSEKSVSLWPLVKVVRIYLKSEFLKYGIVLVDLPGLGDTSAARVAVAENYRKNLKGTLVCAAAPRAGEDHDANELLMTVEQSRKLKYDGIYTIESLFFMITQIDRLFNYRKYIEDHKEKLEDASAADLKIVDSNKREIAERKKALRKREATKSKMEENLQNMQNSYDSLAAKKAGAKKRKRESSEEDKERDKKQRDLKKKLSRQTDLICKAGNELYEINTEMQRLEKELFLSEGRLRRLCIQNRAQVHDSKISAEFEKGRRMMTGNDEEGFEKPLKVFSISAESYTLIVNGEREEALKKGFSTTADTGIPQLKDAILSMTWPVRQQNAHLFNMEVNRFLTRMRMWSMDSSSEYKMSDEERSGLETRLNAQIHILEQKVSQLHIDTKCKMLQSVQEGIYEHLPTIAMGASKIAMKDLVRGAWTGLHFSTHRAINKRHGVWTTADKQNKNSKKGSWTTVRKATKKISYDWNEELAGVYLDLLIKHWNNTFHTHYLELLECYDKQVDGLIPEFVDALLVSADGMPQNIQQALESLRETLLGVRCILKSAAADIFHGINNAAKNAHRMIKPEVKSSWESAYETCGATRGKDMWASNKETHRNHAQGEGGAKMYHRAGKSLRETLQKELDSLEEKFKASCDNAVARIRQDLTIMLDGHSLSSAKVNSAEALALAKEKLKKILEPHVEELEKAWGIEPEAEKDESEEVESEIAFEDDPDIEMFDLAEYDVD</sequence>
<feature type="compositionally biased region" description="Polar residues" evidence="2">
    <location>
        <begin position="429"/>
        <end position="438"/>
    </location>
</feature>
<feature type="compositionally biased region" description="Basic and acidic residues" evidence="2">
    <location>
        <begin position="414"/>
        <end position="428"/>
    </location>
</feature>
<keyword evidence="1" id="KW-0175">Coiled coil</keyword>
<dbReference type="STRING" id="1149755.A0A2J6S519"/>
<dbReference type="OrthoDB" id="3598281at2759"/>
<dbReference type="EMBL" id="KZ613940">
    <property type="protein sequence ID" value="PMD45859.1"/>
    <property type="molecule type" value="Genomic_DNA"/>
</dbReference>
<dbReference type="Gene3D" id="3.40.50.300">
    <property type="entry name" value="P-loop containing nucleotide triphosphate hydrolases"/>
    <property type="match status" value="1"/>
</dbReference>
<evidence type="ECO:0000259" key="3">
    <source>
        <dbReference type="Pfam" id="PF00350"/>
    </source>
</evidence>
<accession>A0A2J6S519</accession>
<organism evidence="4 5">
    <name type="scientific">Hyaloscypha variabilis (strain UAMH 11265 / GT02V1 / F)</name>
    <name type="common">Meliniomyces variabilis</name>
    <dbReference type="NCBI Taxonomy" id="1149755"/>
    <lineage>
        <taxon>Eukaryota</taxon>
        <taxon>Fungi</taxon>
        <taxon>Dikarya</taxon>
        <taxon>Ascomycota</taxon>
        <taxon>Pezizomycotina</taxon>
        <taxon>Leotiomycetes</taxon>
        <taxon>Helotiales</taxon>
        <taxon>Hyaloscyphaceae</taxon>
        <taxon>Hyaloscypha</taxon>
        <taxon>Hyaloscypha variabilis</taxon>
    </lineage>
</organism>
<dbReference type="AlphaFoldDB" id="A0A2J6S519"/>
<gene>
    <name evidence="4" type="ORF">L207DRAFT_562921</name>
</gene>
<feature type="region of interest" description="Disordered" evidence="2">
    <location>
        <begin position="414"/>
        <end position="470"/>
    </location>
</feature>
<feature type="coiled-coil region" evidence="1">
    <location>
        <begin position="881"/>
        <end position="908"/>
    </location>
</feature>
<dbReference type="InterPro" id="IPR045063">
    <property type="entry name" value="Dynamin_N"/>
</dbReference>
<feature type="compositionally biased region" description="Basic and acidic residues" evidence="2">
    <location>
        <begin position="1"/>
        <end position="10"/>
    </location>
</feature>
<feature type="region of interest" description="Disordered" evidence="2">
    <location>
        <begin position="1"/>
        <end position="37"/>
    </location>
</feature>
<dbReference type="PANTHER" id="PTHR36681:SF3">
    <property type="entry name" value="NUCLEAR GTPASE, GERMINAL CENTER-ASSOCIATED, TANDEM DUPLICATE 3"/>
    <property type="match status" value="1"/>
</dbReference>
<evidence type="ECO:0000313" key="4">
    <source>
        <dbReference type="EMBL" id="PMD45859.1"/>
    </source>
</evidence>
<reference evidence="4 5" key="1">
    <citation type="submission" date="2016-04" db="EMBL/GenBank/DDBJ databases">
        <title>A degradative enzymes factory behind the ericoid mycorrhizal symbiosis.</title>
        <authorList>
            <consortium name="DOE Joint Genome Institute"/>
            <person name="Martino E."/>
            <person name="Morin E."/>
            <person name="Grelet G."/>
            <person name="Kuo A."/>
            <person name="Kohler A."/>
            <person name="Daghino S."/>
            <person name="Barry K."/>
            <person name="Choi C."/>
            <person name="Cichocki N."/>
            <person name="Clum A."/>
            <person name="Copeland A."/>
            <person name="Hainaut M."/>
            <person name="Haridas S."/>
            <person name="Labutti K."/>
            <person name="Lindquist E."/>
            <person name="Lipzen A."/>
            <person name="Khouja H.-R."/>
            <person name="Murat C."/>
            <person name="Ohm R."/>
            <person name="Olson A."/>
            <person name="Spatafora J."/>
            <person name="Veneault-Fourrey C."/>
            <person name="Henrissat B."/>
            <person name="Grigoriev I."/>
            <person name="Martin F."/>
            <person name="Perotto S."/>
        </authorList>
    </citation>
    <scope>NUCLEOTIDE SEQUENCE [LARGE SCALE GENOMIC DNA]</scope>
    <source>
        <strain evidence="4 5">F</strain>
    </source>
</reference>
<keyword evidence="5" id="KW-1185">Reference proteome</keyword>
<proteinExistence type="predicted"/>
<dbReference type="Proteomes" id="UP000235786">
    <property type="component" value="Unassembled WGS sequence"/>
</dbReference>